<name>A0A6B3RSI6_9RHOB</name>
<evidence type="ECO:0000313" key="2">
    <source>
        <dbReference type="Proteomes" id="UP000481421"/>
    </source>
</evidence>
<proteinExistence type="predicted"/>
<keyword evidence="2" id="KW-1185">Reference proteome</keyword>
<dbReference type="Proteomes" id="UP000481421">
    <property type="component" value="Unassembled WGS sequence"/>
</dbReference>
<organism evidence="1 2">
    <name type="scientific">Pseudotabrizicola algicola</name>
    <dbReference type="NCBI Taxonomy" id="2709381"/>
    <lineage>
        <taxon>Bacteria</taxon>
        <taxon>Pseudomonadati</taxon>
        <taxon>Pseudomonadota</taxon>
        <taxon>Alphaproteobacteria</taxon>
        <taxon>Rhodobacterales</taxon>
        <taxon>Paracoccaceae</taxon>
        <taxon>Pseudotabrizicola</taxon>
    </lineage>
</organism>
<dbReference type="EMBL" id="JAAIKE010000011">
    <property type="protein sequence ID" value="NEX48471.1"/>
    <property type="molecule type" value="Genomic_DNA"/>
</dbReference>
<gene>
    <name evidence="1" type="ORF">G3572_19910</name>
</gene>
<accession>A0A6B3RSI6</accession>
<protein>
    <submittedName>
        <fullName evidence="1">Uncharacterized protein</fullName>
    </submittedName>
</protein>
<comment type="caution">
    <text evidence="1">The sequence shown here is derived from an EMBL/GenBank/DDBJ whole genome shotgun (WGS) entry which is preliminary data.</text>
</comment>
<evidence type="ECO:0000313" key="1">
    <source>
        <dbReference type="EMBL" id="NEX48471.1"/>
    </source>
</evidence>
<dbReference type="AlphaFoldDB" id="A0A6B3RSI6"/>
<sequence>MNIIEQVNQTFTYLAAVKAADLLMQWHPEAEGFRLAPGAHAPKGTLDVESLAPGIVGAETFAAVRPENNRKLANDLTKLAGRTEHHRYVFFISPAFPRTERLPEKERNSVKVYSIAFNA</sequence>
<reference evidence="1 2" key="1">
    <citation type="submission" date="2020-02" db="EMBL/GenBank/DDBJ databases">
        <title>Rhodobacter algicola sp. nov., isolated from microalga culture.</title>
        <authorList>
            <person name="Park C.-Y."/>
        </authorList>
    </citation>
    <scope>NUCLEOTIDE SEQUENCE [LARGE SCALE GENOMIC DNA]</scope>
    <source>
        <strain evidence="1 2">ETT8</strain>
    </source>
</reference>